<sequence length="307" mass="33723">MAEMTMTRQAPQQRQRTRWTPGRIFGDVALPTAARIVLWVWAAFNVALLIWVMITALKPDREVFDFLALPSRLAWSNLATAWTSAGFGTAFWNTVVYAVLTAGLSVALGAPAAYAIARSGHRLSGWMLVLFSAGMTIPHQIVLVPYVVMNASVDTLMVDWVTGWWDPRIFVLLVSIAWQIPFSVLVLEGFFRTLPGELEEAASIDGADRWQIFRKVMLPLASPGLRSVFVLNLITAWNETLLILVLITDPAKRTLGPALLTTFGALQNQSNWGVLFAGVAIVTFPILVVFAWAAGRILEGVTAGVDK</sequence>
<dbReference type="CDD" id="cd06261">
    <property type="entry name" value="TM_PBP2"/>
    <property type="match status" value="1"/>
</dbReference>
<feature type="domain" description="ABC transmembrane type-1" evidence="8">
    <location>
        <begin position="91"/>
        <end position="293"/>
    </location>
</feature>
<evidence type="ECO:0000256" key="7">
    <source>
        <dbReference type="RuleBase" id="RU363032"/>
    </source>
</evidence>
<keyword evidence="6 7" id="KW-0472">Membrane</keyword>
<dbReference type="PROSITE" id="PS50928">
    <property type="entry name" value="ABC_TM1"/>
    <property type="match status" value="1"/>
</dbReference>
<comment type="subcellular location">
    <subcellularLocation>
        <location evidence="1 7">Cell membrane</location>
        <topology evidence="1 7">Multi-pass membrane protein</topology>
    </subcellularLocation>
</comment>
<dbReference type="InterPro" id="IPR035906">
    <property type="entry name" value="MetI-like_sf"/>
</dbReference>
<comment type="similarity">
    <text evidence="7">Belongs to the binding-protein-dependent transport system permease family.</text>
</comment>
<dbReference type="InterPro" id="IPR050901">
    <property type="entry name" value="BP-dep_ABC_trans_perm"/>
</dbReference>
<accession>A0A255G9H3</accession>
<evidence type="ECO:0000256" key="2">
    <source>
        <dbReference type="ARBA" id="ARBA00022448"/>
    </source>
</evidence>
<evidence type="ECO:0000256" key="4">
    <source>
        <dbReference type="ARBA" id="ARBA00022692"/>
    </source>
</evidence>
<feature type="transmembrane region" description="Helical" evidence="7">
    <location>
        <begin position="95"/>
        <end position="116"/>
    </location>
</feature>
<keyword evidence="3" id="KW-1003">Cell membrane</keyword>
<keyword evidence="10" id="KW-1185">Reference proteome</keyword>
<feature type="transmembrane region" description="Helical" evidence="7">
    <location>
        <begin position="128"/>
        <end position="149"/>
    </location>
</feature>
<keyword evidence="2 7" id="KW-0813">Transport</keyword>
<dbReference type="SUPFAM" id="SSF161098">
    <property type="entry name" value="MetI-like"/>
    <property type="match status" value="1"/>
</dbReference>
<reference evidence="9 10" key="1">
    <citation type="submission" date="2017-07" db="EMBL/GenBank/DDBJ databases">
        <title>Draft whole genome sequences of clinical Proprionibacteriaceae strains.</title>
        <authorList>
            <person name="Bernier A.-M."/>
            <person name="Bernard K."/>
            <person name="Domingo M.-C."/>
        </authorList>
    </citation>
    <scope>NUCLEOTIDE SEQUENCE [LARGE SCALE GENOMIC DNA]</scope>
    <source>
        <strain evidence="9 10">NML 030167</strain>
    </source>
</reference>
<evidence type="ECO:0000259" key="8">
    <source>
        <dbReference type="PROSITE" id="PS50928"/>
    </source>
</evidence>
<dbReference type="InterPro" id="IPR000515">
    <property type="entry name" value="MetI-like"/>
</dbReference>
<gene>
    <name evidence="9" type="ORF">CGZ94_17650</name>
</gene>
<proteinExistence type="inferred from homology"/>
<dbReference type="PANTHER" id="PTHR32243">
    <property type="entry name" value="MALTOSE TRANSPORT SYSTEM PERMEASE-RELATED"/>
    <property type="match status" value="1"/>
</dbReference>
<comment type="caution">
    <text evidence="9">The sequence shown here is derived from an EMBL/GenBank/DDBJ whole genome shotgun (WGS) entry which is preliminary data.</text>
</comment>
<dbReference type="AlphaFoldDB" id="A0A255G9H3"/>
<dbReference type="Proteomes" id="UP000215896">
    <property type="component" value="Unassembled WGS sequence"/>
</dbReference>
<dbReference type="GO" id="GO:0055085">
    <property type="term" value="P:transmembrane transport"/>
    <property type="evidence" value="ECO:0007669"/>
    <property type="project" value="InterPro"/>
</dbReference>
<keyword evidence="4 7" id="KW-0812">Transmembrane</keyword>
<feature type="transmembrane region" description="Helical" evidence="7">
    <location>
        <begin position="169"/>
        <end position="191"/>
    </location>
</feature>
<name>A0A255G9H3_9ACTN</name>
<dbReference type="Pfam" id="PF00528">
    <property type="entry name" value="BPD_transp_1"/>
    <property type="match status" value="1"/>
</dbReference>
<dbReference type="OrthoDB" id="9794684at2"/>
<evidence type="ECO:0000256" key="6">
    <source>
        <dbReference type="ARBA" id="ARBA00023136"/>
    </source>
</evidence>
<dbReference type="GO" id="GO:0005886">
    <property type="term" value="C:plasma membrane"/>
    <property type="evidence" value="ECO:0007669"/>
    <property type="project" value="UniProtKB-SubCell"/>
</dbReference>
<protein>
    <submittedName>
        <fullName evidence="9">ABC transporter permease</fullName>
    </submittedName>
</protein>
<evidence type="ECO:0000313" key="10">
    <source>
        <dbReference type="Proteomes" id="UP000215896"/>
    </source>
</evidence>
<evidence type="ECO:0000256" key="5">
    <source>
        <dbReference type="ARBA" id="ARBA00022989"/>
    </source>
</evidence>
<evidence type="ECO:0000256" key="3">
    <source>
        <dbReference type="ARBA" id="ARBA00022475"/>
    </source>
</evidence>
<dbReference type="EMBL" id="NMVO01000017">
    <property type="protein sequence ID" value="OYO09504.1"/>
    <property type="molecule type" value="Genomic_DNA"/>
</dbReference>
<keyword evidence="5 7" id="KW-1133">Transmembrane helix</keyword>
<dbReference type="PANTHER" id="PTHR32243:SF24">
    <property type="entry name" value="DIACETYLCHITOBIOSE UPTAKE SYSTEM PERMEASE PROTEIN NGCG"/>
    <property type="match status" value="1"/>
</dbReference>
<feature type="transmembrane region" description="Helical" evidence="7">
    <location>
        <begin position="224"/>
        <end position="247"/>
    </location>
</feature>
<evidence type="ECO:0000256" key="1">
    <source>
        <dbReference type="ARBA" id="ARBA00004651"/>
    </source>
</evidence>
<feature type="transmembrane region" description="Helical" evidence="7">
    <location>
        <begin position="69"/>
        <end position="89"/>
    </location>
</feature>
<feature type="transmembrane region" description="Helical" evidence="7">
    <location>
        <begin position="36"/>
        <end position="57"/>
    </location>
</feature>
<evidence type="ECO:0000313" key="9">
    <source>
        <dbReference type="EMBL" id="OYO09504.1"/>
    </source>
</evidence>
<dbReference type="Gene3D" id="1.10.3720.10">
    <property type="entry name" value="MetI-like"/>
    <property type="match status" value="1"/>
</dbReference>
<organism evidence="9 10">
    <name type="scientific">Enemella evansiae</name>
    <dbReference type="NCBI Taxonomy" id="2016499"/>
    <lineage>
        <taxon>Bacteria</taxon>
        <taxon>Bacillati</taxon>
        <taxon>Actinomycetota</taxon>
        <taxon>Actinomycetes</taxon>
        <taxon>Propionibacteriales</taxon>
        <taxon>Propionibacteriaceae</taxon>
        <taxon>Enemella</taxon>
    </lineage>
</organism>
<feature type="transmembrane region" description="Helical" evidence="7">
    <location>
        <begin position="272"/>
        <end position="294"/>
    </location>
</feature>